<keyword evidence="1" id="KW-0472">Membrane</keyword>
<feature type="domain" description="Nucleoside transporter/FeoB GTPase Gate" evidence="2">
    <location>
        <begin position="17"/>
        <end position="103"/>
    </location>
</feature>
<dbReference type="RefSeq" id="WP_204699927.1">
    <property type="nucleotide sequence ID" value="NZ_JAFBDQ010000001.1"/>
</dbReference>
<feature type="transmembrane region" description="Helical" evidence="1">
    <location>
        <begin position="88"/>
        <end position="109"/>
    </location>
</feature>
<keyword evidence="1" id="KW-1133">Transmembrane helix</keyword>
<organism evidence="3 4">
    <name type="scientific">Halanaerobacter jeridensis</name>
    <dbReference type="NCBI Taxonomy" id="706427"/>
    <lineage>
        <taxon>Bacteria</taxon>
        <taxon>Bacillati</taxon>
        <taxon>Bacillota</taxon>
        <taxon>Clostridia</taxon>
        <taxon>Halanaerobiales</taxon>
        <taxon>Halobacteroidaceae</taxon>
        <taxon>Halanaerobacter</taxon>
    </lineage>
</organism>
<sequence length="137" mass="14807">MQEAIKRGTKKAWQTYLTLIKIILPVYIGVKFLKYTGVINYLADFFSPAMKLVGLPGEAVLALLTGYLLNIYGALGVMASLELGVREITILGTMLGLAHSLVIEAAVIKKIKGKLIPLISLRVITSILAGVVLNLIL</sequence>
<dbReference type="AlphaFoldDB" id="A0A938XTY2"/>
<dbReference type="InterPro" id="IPR011642">
    <property type="entry name" value="Gate_dom"/>
</dbReference>
<feature type="transmembrane region" description="Helical" evidence="1">
    <location>
        <begin position="59"/>
        <end position="81"/>
    </location>
</feature>
<protein>
    <recommendedName>
        <fullName evidence="2">Nucleoside transporter/FeoB GTPase Gate domain-containing protein</fullName>
    </recommendedName>
</protein>
<evidence type="ECO:0000313" key="3">
    <source>
        <dbReference type="EMBL" id="MBM7555195.1"/>
    </source>
</evidence>
<keyword evidence="1" id="KW-0812">Transmembrane</keyword>
<dbReference type="Pfam" id="PF07670">
    <property type="entry name" value="Gate"/>
    <property type="match status" value="1"/>
</dbReference>
<gene>
    <name evidence="3" type="ORF">JOC47_000019</name>
</gene>
<dbReference type="Proteomes" id="UP000774000">
    <property type="component" value="Unassembled WGS sequence"/>
</dbReference>
<comment type="caution">
    <text evidence="3">The sequence shown here is derived from an EMBL/GenBank/DDBJ whole genome shotgun (WGS) entry which is preliminary data.</text>
</comment>
<evidence type="ECO:0000256" key="1">
    <source>
        <dbReference type="SAM" id="Phobius"/>
    </source>
</evidence>
<proteinExistence type="predicted"/>
<reference evidence="3" key="1">
    <citation type="submission" date="2021-01" db="EMBL/GenBank/DDBJ databases">
        <title>Genomic Encyclopedia of Type Strains, Phase IV (KMG-IV): sequencing the most valuable type-strain genomes for metagenomic binning, comparative biology and taxonomic classification.</title>
        <authorList>
            <person name="Goeker M."/>
        </authorList>
    </citation>
    <scope>NUCLEOTIDE SEQUENCE</scope>
    <source>
        <strain evidence="3">DSM 23230</strain>
    </source>
</reference>
<evidence type="ECO:0000259" key="2">
    <source>
        <dbReference type="Pfam" id="PF07670"/>
    </source>
</evidence>
<keyword evidence="4" id="KW-1185">Reference proteome</keyword>
<evidence type="ECO:0000313" key="4">
    <source>
        <dbReference type="Proteomes" id="UP000774000"/>
    </source>
</evidence>
<dbReference type="EMBL" id="JAFBDQ010000001">
    <property type="protein sequence ID" value="MBM7555195.1"/>
    <property type="molecule type" value="Genomic_DNA"/>
</dbReference>
<feature type="transmembrane region" description="Helical" evidence="1">
    <location>
        <begin position="115"/>
        <end position="136"/>
    </location>
</feature>
<accession>A0A938XTY2</accession>
<name>A0A938XTY2_9FIRM</name>
<feature type="transmembrane region" description="Helical" evidence="1">
    <location>
        <begin position="12"/>
        <end position="30"/>
    </location>
</feature>